<name>A0ABP8I2H4_9BACT</name>
<feature type="domain" description="Phage head morphogenesis" evidence="1">
    <location>
        <begin position="92"/>
        <end position="163"/>
    </location>
</feature>
<reference evidence="3" key="1">
    <citation type="journal article" date="2019" name="Int. J. Syst. Evol. Microbiol.">
        <title>The Global Catalogue of Microorganisms (GCM) 10K type strain sequencing project: providing services to taxonomists for standard genome sequencing and annotation.</title>
        <authorList>
            <consortium name="The Broad Institute Genomics Platform"/>
            <consortium name="The Broad Institute Genome Sequencing Center for Infectious Disease"/>
            <person name="Wu L."/>
            <person name="Ma J."/>
        </authorList>
    </citation>
    <scope>NUCLEOTIDE SEQUENCE [LARGE SCALE GENOMIC DNA]</scope>
    <source>
        <strain evidence="3">JCM 17923</strain>
    </source>
</reference>
<keyword evidence="3" id="KW-1185">Reference proteome</keyword>
<dbReference type="Proteomes" id="UP001501153">
    <property type="component" value="Unassembled WGS sequence"/>
</dbReference>
<dbReference type="InterPro" id="IPR006528">
    <property type="entry name" value="Phage_head_morphogenesis_dom"/>
</dbReference>
<evidence type="ECO:0000259" key="1">
    <source>
        <dbReference type="Pfam" id="PF04233"/>
    </source>
</evidence>
<sequence length="438" mass="48920">MHAAGGGRIELHQAMYEALNNRLQGAVTLGFGVADEAQGDFLRNNVQLFAGAKTAHQTKAMTKLLLDESGAIKPWSTFKLDTLAIHEQYNERWLQAEYEHAVASAQMAARWQEFGPNDMLSYQTAGDSRVREEHRAWDNITRPADDEWWNTHYPPNGWLCRCLALVTDVGGKPTPRSVLPALPDPDPLFSNNVGKTGIIFPEEHPYFSELSEDSRKALQRAEPGGVYKVVKYSKSGPAYRQMGVRTALNSIDRVHLLPEVAAGEAPLPIKFAKMKGYENGEFSFPIGGTPSINLSNALASREQVAFTALHELGHYLDYQHLAPTGGLTRFADGSDLVLVLKAARESQLYGSYQRIVNDFSLPIEASSYAEYLSRPEELWARAYSQYIAEKSTDEGLLGLLEKLQRDDVPTQWTTQDFAPIREAIHSLFVHKKWITPSE</sequence>
<proteinExistence type="predicted"/>
<comment type="caution">
    <text evidence="2">The sequence shown here is derived from an EMBL/GenBank/DDBJ whole genome shotgun (WGS) entry which is preliminary data.</text>
</comment>
<accession>A0ABP8I2H4</accession>
<organism evidence="2 3">
    <name type="scientific">Hymenobacter saemangeumensis</name>
    <dbReference type="NCBI Taxonomy" id="1084522"/>
    <lineage>
        <taxon>Bacteria</taxon>
        <taxon>Pseudomonadati</taxon>
        <taxon>Bacteroidota</taxon>
        <taxon>Cytophagia</taxon>
        <taxon>Cytophagales</taxon>
        <taxon>Hymenobacteraceae</taxon>
        <taxon>Hymenobacter</taxon>
    </lineage>
</organism>
<evidence type="ECO:0000313" key="2">
    <source>
        <dbReference type="EMBL" id="GAA4349904.1"/>
    </source>
</evidence>
<evidence type="ECO:0000313" key="3">
    <source>
        <dbReference type="Proteomes" id="UP001501153"/>
    </source>
</evidence>
<dbReference type="RefSeq" id="WP_345233863.1">
    <property type="nucleotide sequence ID" value="NZ_BAABGZ010000010.1"/>
</dbReference>
<dbReference type="Pfam" id="PF04233">
    <property type="entry name" value="Phage_Mu_F"/>
    <property type="match status" value="1"/>
</dbReference>
<dbReference type="EMBL" id="BAABGZ010000010">
    <property type="protein sequence ID" value="GAA4349904.1"/>
    <property type="molecule type" value="Genomic_DNA"/>
</dbReference>
<protein>
    <recommendedName>
        <fullName evidence="1">Phage head morphogenesis domain-containing protein</fullName>
    </recommendedName>
</protein>
<gene>
    <name evidence="2" type="ORF">GCM10023185_06980</name>
</gene>